<gene>
    <name evidence="3" type="ORF">B1H18_00730</name>
</gene>
<dbReference type="OrthoDB" id="116799at2"/>
<dbReference type="PANTHER" id="PTHR12993:SF29">
    <property type="entry name" value="BLR3841 PROTEIN"/>
    <property type="match status" value="1"/>
</dbReference>
<protein>
    <submittedName>
        <fullName evidence="3">PIG-L family deacetylase</fullName>
    </submittedName>
</protein>
<evidence type="ECO:0000313" key="3">
    <source>
        <dbReference type="EMBL" id="OON82992.1"/>
    </source>
</evidence>
<comment type="caution">
    <text evidence="3">The sequence shown here is derived from an EMBL/GenBank/DDBJ whole genome shotgun (WGS) entry which is preliminary data.</text>
</comment>
<dbReference type="InterPro" id="IPR024078">
    <property type="entry name" value="LmbE-like_dom_sf"/>
</dbReference>
<dbReference type="PANTHER" id="PTHR12993">
    <property type="entry name" value="N-ACETYLGLUCOSAMINYL-PHOSPHATIDYLINOSITOL DE-N-ACETYLASE-RELATED"/>
    <property type="match status" value="1"/>
</dbReference>
<evidence type="ECO:0000256" key="1">
    <source>
        <dbReference type="ARBA" id="ARBA00022833"/>
    </source>
</evidence>
<evidence type="ECO:0000256" key="2">
    <source>
        <dbReference type="SAM" id="MobiDB-lite"/>
    </source>
</evidence>
<organism evidence="3 4">
    <name type="scientific">Streptomyces tsukubensis</name>
    <dbReference type="NCBI Taxonomy" id="83656"/>
    <lineage>
        <taxon>Bacteria</taxon>
        <taxon>Bacillati</taxon>
        <taxon>Actinomycetota</taxon>
        <taxon>Actinomycetes</taxon>
        <taxon>Kitasatosporales</taxon>
        <taxon>Streptomycetaceae</taxon>
        <taxon>Streptomyces</taxon>
    </lineage>
</organism>
<dbReference type="AlphaFoldDB" id="A0A1V4AGH9"/>
<name>A0A1V4AGH9_9ACTN</name>
<dbReference type="Proteomes" id="UP000190539">
    <property type="component" value="Unassembled WGS sequence"/>
</dbReference>
<dbReference type="EMBL" id="MVFC01000001">
    <property type="protein sequence ID" value="OON82992.1"/>
    <property type="molecule type" value="Genomic_DNA"/>
</dbReference>
<dbReference type="RefSeq" id="WP_077964391.1">
    <property type="nucleotide sequence ID" value="NZ_CP045178.1"/>
</dbReference>
<dbReference type="InterPro" id="IPR003737">
    <property type="entry name" value="GlcNAc_PI_deacetylase-related"/>
</dbReference>
<dbReference type="GO" id="GO:0016811">
    <property type="term" value="F:hydrolase activity, acting on carbon-nitrogen (but not peptide) bonds, in linear amides"/>
    <property type="evidence" value="ECO:0007669"/>
    <property type="project" value="TreeGrafter"/>
</dbReference>
<dbReference type="SUPFAM" id="SSF102588">
    <property type="entry name" value="LmbE-like"/>
    <property type="match status" value="1"/>
</dbReference>
<keyword evidence="4" id="KW-1185">Reference proteome</keyword>
<feature type="region of interest" description="Disordered" evidence="2">
    <location>
        <begin position="222"/>
        <end position="252"/>
    </location>
</feature>
<accession>A0A1V4AGH9</accession>
<dbReference type="STRING" id="83656.B1H18_00730"/>
<dbReference type="GO" id="GO:0016137">
    <property type="term" value="P:glycoside metabolic process"/>
    <property type="evidence" value="ECO:0007669"/>
    <property type="project" value="UniProtKB-ARBA"/>
</dbReference>
<proteinExistence type="predicted"/>
<evidence type="ECO:0000313" key="4">
    <source>
        <dbReference type="Proteomes" id="UP000190539"/>
    </source>
</evidence>
<dbReference type="Gene3D" id="3.40.50.10320">
    <property type="entry name" value="LmbE-like"/>
    <property type="match status" value="1"/>
</dbReference>
<keyword evidence="1" id="KW-0862">Zinc</keyword>
<reference evidence="3 4" key="1">
    <citation type="submission" date="2017-02" db="EMBL/GenBank/DDBJ databases">
        <title>Draft Genome Sequence of Streptomyces tsukubaensis F601, a Producer of the immunosuppressant tacrolimus FK506.</title>
        <authorList>
            <person name="Zong G."/>
            <person name="Zhong C."/>
            <person name="Fu J."/>
            <person name="Qin R."/>
            <person name="Cao G."/>
        </authorList>
    </citation>
    <scope>NUCLEOTIDE SEQUENCE [LARGE SCALE GENOMIC DNA]</scope>
    <source>
        <strain evidence="3 4">F601</strain>
    </source>
</reference>
<dbReference type="Pfam" id="PF02585">
    <property type="entry name" value="PIG-L"/>
    <property type="match status" value="1"/>
</dbReference>
<sequence>MDVPDRSAAEAIDAPGTPEKTWASWRGLARLPVAEPPAGPVLVVAAHPDDEVLGFGGTMAALAALGTDVHLVSVTDGEASHPHHTHVTPERLARMRVAELGEAMKELGLPGLRQRRLRVPDTQVHRHEERVRDTIAAVAAEVGAAVCVAPWAGDLHSDHEAVGRAAAAASRTTGTPLWEYPVWMWHWAVPDDWRVPWHTAHRLPLPARAQAAKDRAVRRFATQTAPLVGNGEATGRTAASGENAKNEAGAEPTVILPPEELAHHTRNFEVVFR</sequence>